<feature type="region of interest" description="Disordered" evidence="1">
    <location>
        <begin position="970"/>
        <end position="1006"/>
    </location>
</feature>
<dbReference type="Proteomes" id="UP000094527">
    <property type="component" value="Unassembled WGS sequence"/>
</dbReference>
<dbReference type="Pfam" id="PF13086">
    <property type="entry name" value="AAA_11"/>
    <property type="match status" value="2"/>
</dbReference>
<dbReference type="Pfam" id="PF00627">
    <property type="entry name" value="UBA"/>
    <property type="match status" value="1"/>
</dbReference>
<dbReference type="GO" id="GO:0043186">
    <property type="term" value="C:P granule"/>
    <property type="evidence" value="ECO:0007669"/>
    <property type="project" value="TreeGrafter"/>
</dbReference>
<dbReference type="STRING" id="48709.A0A1D2MGF2"/>
<dbReference type="SUPFAM" id="SSF52540">
    <property type="entry name" value="P-loop containing nucleoside triphosphate hydrolases"/>
    <property type="match status" value="1"/>
</dbReference>
<sequence>MMSDISYDSKLRKVINDSCSTVLISGTTDINSAFRKTLRRYLCNIVDKSKSAIIIAIGRRAVGELVLLSDSIRPLQVQFVLDSSKIDRMKFTLEDFSEHHLELLFPGFESSKSPPFVKIMDPIGLLNEEELTLNSRQMSVYNLLTERKVLIDVDAFTPPVLVTGPVSTGKTYLLAHCLRALLRSYPGVPPNRILVCTQSDLAADVYITEYLHRWLVNDELSVQRSKPLRIYGADRFVDTVGGAVKHYCLFNNDGTSFRYPSKDEVLSHKVIIITLSTCAELIQIGLDDDTFTHIIIDESALSLEAECVQPIVFAGSNTKIVIAGDIRQTNLGMFAMSKGVPPLSLLERLRNMYPFRHPFAVNLIDNYTNHEVIVKFISEMFYHDQMRPASNQPCHPSYYPLTFHHIPSSRELQPDNGGGYYNMEEIRCVVDFIEEVLRSWPETWGKPDATDNLVVVTPYTNHVIGLRVQLQLKSLPSVNVELISNVLGSYRKRFRVVIISTVRTYKNYSENLLANPSDSGIDGGFFSDRRLINTALSCAKSLVVVFGDALSLWSHGICRDVWRQYLNECHKHKSLRGFPQLGDKSEESAPKVSIAPTQEKILSPPSCLTADSKVIRHPPPPPPPLLDSRAVGHKVHVDNGLVTRGGLKTSVNPLSNNFENSSSWNFNGSSLHEAPKTDLFSAFSSNSETLYASSSKLDVSAGTESVESANSSFNKINSNIGIVNTSVYKPLEGYRSPFQLPSVTHVSSTMEDLKDVGNVRNTEGMIVENNLSPIIPQPMPLPTPTIPSHVLYNRNFFLEGGSSPAVANIVEANQSFGLGNFQSSPQKFISPLLRGPPGFTSVAYEPKLGMFSSDNSATRSTSPYRGGGAGGGLATKYGYKRNTYELPPRMLKNLSLGNHRSTTPRKLTSNLLPAEMNFFEELGLDSQSAKETSRSGSSSSSDNSIIDSEEAIGVVDEEYSNLSPQSDWIEVKSTRKGKHQSTRKSRGKDKHLPGSEEALETTSEMSVDDKVELITQMGFSKTQAIKALQACDKDLQRAVDWLISKPTSNKSSS</sequence>
<keyword evidence="3" id="KW-0347">Helicase</keyword>
<dbReference type="SMART" id="SM00165">
    <property type="entry name" value="UBA"/>
    <property type="match status" value="1"/>
</dbReference>
<dbReference type="GO" id="GO:0035194">
    <property type="term" value="P:regulatory ncRNA-mediated post-transcriptional gene silencing"/>
    <property type="evidence" value="ECO:0007669"/>
    <property type="project" value="TreeGrafter"/>
</dbReference>
<feature type="region of interest" description="Disordered" evidence="1">
    <location>
        <begin position="925"/>
        <end position="946"/>
    </location>
</feature>
<evidence type="ECO:0000259" key="2">
    <source>
        <dbReference type="PROSITE" id="PS50030"/>
    </source>
</evidence>
<dbReference type="PANTHER" id="PTHR10887:SF365">
    <property type="entry name" value="HELICASE WITH ZINC FINGER DOMAIN-RELATED"/>
    <property type="match status" value="1"/>
</dbReference>
<dbReference type="PROSITE" id="PS50030">
    <property type="entry name" value="UBA"/>
    <property type="match status" value="1"/>
</dbReference>
<keyword evidence="3" id="KW-0067">ATP-binding</keyword>
<dbReference type="InterPro" id="IPR015940">
    <property type="entry name" value="UBA"/>
</dbReference>
<protein>
    <submittedName>
        <fullName evidence="3">Putative helicase with zinc finger domain</fullName>
    </submittedName>
</protein>
<dbReference type="CDD" id="cd18808">
    <property type="entry name" value="SF1_C_Upf1"/>
    <property type="match status" value="1"/>
</dbReference>
<dbReference type="PANTHER" id="PTHR10887">
    <property type="entry name" value="DNA2/NAM7 HELICASE FAMILY"/>
    <property type="match status" value="1"/>
</dbReference>
<dbReference type="InterPro" id="IPR009060">
    <property type="entry name" value="UBA-like_sf"/>
</dbReference>
<keyword evidence="3" id="KW-0547">Nucleotide-binding</keyword>
<gene>
    <name evidence="3" type="ORF">Ocin01_14735</name>
</gene>
<dbReference type="Pfam" id="PF13087">
    <property type="entry name" value="AAA_12"/>
    <property type="match status" value="1"/>
</dbReference>
<name>A0A1D2MGF2_ORCCI</name>
<keyword evidence="3" id="KW-0378">Hydrolase</keyword>
<dbReference type="InterPro" id="IPR041679">
    <property type="entry name" value="DNA2/NAM7-like_C"/>
</dbReference>
<dbReference type="InterPro" id="IPR047187">
    <property type="entry name" value="SF1_C_Upf1"/>
</dbReference>
<comment type="caution">
    <text evidence="3">The sequence shown here is derived from an EMBL/GenBank/DDBJ whole genome shotgun (WGS) entry which is preliminary data.</text>
</comment>
<proteinExistence type="predicted"/>
<feature type="region of interest" description="Disordered" evidence="1">
    <location>
        <begin position="853"/>
        <end position="872"/>
    </location>
</feature>
<evidence type="ECO:0000313" key="3">
    <source>
        <dbReference type="EMBL" id="ODM91944.1"/>
    </source>
</evidence>
<dbReference type="Gene3D" id="1.10.8.10">
    <property type="entry name" value="DNA helicase RuvA subunit, C-terminal domain"/>
    <property type="match status" value="1"/>
</dbReference>
<feature type="domain" description="UBA" evidence="2">
    <location>
        <begin position="1006"/>
        <end position="1045"/>
    </location>
</feature>
<dbReference type="OrthoDB" id="5988104at2759"/>
<accession>A0A1D2MGF2</accession>
<feature type="compositionally biased region" description="Basic residues" evidence="1">
    <location>
        <begin position="974"/>
        <end position="989"/>
    </location>
</feature>
<reference evidence="3 4" key="1">
    <citation type="journal article" date="2016" name="Genome Biol. Evol.">
        <title>Gene Family Evolution Reflects Adaptation to Soil Environmental Stressors in the Genome of the Collembolan Orchesella cincta.</title>
        <authorList>
            <person name="Faddeeva-Vakhrusheva A."/>
            <person name="Derks M.F."/>
            <person name="Anvar S.Y."/>
            <person name="Agamennone V."/>
            <person name="Suring W."/>
            <person name="Smit S."/>
            <person name="van Straalen N.M."/>
            <person name="Roelofs D."/>
        </authorList>
    </citation>
    <scope>NUCLEOTIDE SEQUENCE [LARGE SCALE GENOMIC DNA]</scope>
    <source>
        <tissue evidence="3">Mixed pool</tissue>
    </source>
</reference>
<dbReference type="GO" id="GO:0004386">
    <property type="term" value="F:helicase activity"/>
    <property type="evidence" value="ECO:0007669"/>
    <property type="project" value="UniProtKB-KW"/>
</dbReference>
<dbReference type="InterPro" id="IPR045055">
    <property type="entry name" value="DNA2/NAM7-like"/>
</dbReference>
<dbReference type="AlphaFoldDB" id="A0A1D2MGF2"/>
<evidence type="ECO:0000256" key="1">
    <source>
        <dbReference type="SAM" id="MobiDB-lite"/>
    </source>
</evidence>
<keyword evidence="4" id="KW-1185">Reference proteome</keyword>
<dbReference type="EMBL" id="LJIJ01001376">
    <property type="protein sequence ID" value="ODM91944.1"/>
    <property type="molecule type" value="Genomic_DNA"/>
</dbReference>
<dbReference type="InterPro" id="IPR027417">
    <property type="entry name" value="P-loop_NTPase"/>
</dbReference>
<feature type="compositionally biased region" description="Low complexity" evidence="1">
    <location>
        <begin position="934"/>
        <end position="946"/>
    </location>
</feature>
<evidence type="ECO:0000313" key="4">
    <source>
        <dbReference type="Proteomes" id="UP000094527"/>
    </source>
</evidence>
<organism evidence="3 4">
    <name type="scientific">Orchesella cincta</name>
    <name type="common">Springtail</name>
    <name type="synonym">Podura cincta</name>
    <dbReference type="NCBI Taxonomy" id="48709"/>
    <lineage>
        <taxon>Eukaryota</taxon>
        <taxon>Metazoa</taxon>
        <taxon>Ecdysozoa</taxon>
        <taxon>Arthropoda</taxon>
        <taxon>Hexapoda</taxon>
        <taxon>Collembola</taxon>
        <taxon>Entomobryomorpha</taxon>
        <taxon>Entomobryoidea</taxon>
        <taxon>Orchesellidae</taxon>
        <taxon>Orchesellinae</taxon>
        <taxon>Orchesella</taxon>
    </lineage>
</organism>
<feature type="compositionally biased region" description="Polar residues" evidence="1">
    <location>
        <begin position="853"/>
        <end position="863"/>
    </location>
</feature>
<dbReference type="Gene3D" id="3.40.50.300">
    <property type="entry name" value="P-loop containing nucleotide triphosphate hydrolases"/>
    <property type="match status" value="2"/>
</dbReference>
<dbReference type="GO" id="GO:0005829">
    <property type="term" value="C:cytosol"/>
    <property type="evidence" value="ECO:0007669"/>
    <property type="project" value="TreeGrafter"/>
</dbReference>
<dbReference type="InterPro" id="IPR041677">
    <property type="entry name" value="DNA2/NAM7_AAA_11"/>
</dbReference>
<dbReference type="SUPFAM" id="SSF46934">
    <property type="entry name" value="UBA-like"/>
    <property type="match status" value="1"/>
</dbReference>